<keyword evidence="2" id="KW-0812">Transmembrane</keyword>
<name>Q8FNX0_COREF</name>
<feature type="region of interest" description="Disordered" evidence="1">
    <location>
        <begin position="1"/>
        <end position="20"/>
    </location>
</feature>
<evidence type="ECO:0000256" key="1">
    <source>
        <dbReference type="SAM" id="MobiDB-lite"/>
    </source>
</evidence>
<evidence type="ECO:0000313" key="4">
    <source>
        <dbReference type="Proteomes" id="UP000001409"/>
    </source>
</evidence>
<dbReference type="eggNOG" id="ENOG5031JSC">
    <property type="taxonomic scope" value="Bacteria"/>
</dbReference>
<accession>Q8FNX0</accession>
<proteinExistence type="predicted"/>
<keyword evidence="4" id="KW-1185">Reference proteome</keyword>
<dbReference type="AlphaFoldDB" id="Q8FNX0"/>
<keyword evidence="2" id="KW-1133">Transmembrane helix</keyword>
<keyword evidence="2" id="KW-0472">Membrane</keyword>
<sequence length="79" mass="8848">MTMSMQQYPRNPIEKRKQEVRKNSRNAAVSVIGGVGGGLLLWVLTSSATFMVLGLILAVVGGFYFYNQVKKTINHRDNF</sequence>
<reference evidence="3 4" key="1">
    <citation type="journal article" date="2003" name="Genome Res.">
        <title>Comparative complete genome sequence analysis of the amino acid replacements responsible for the thermostability of Corynebacterium efficiens.</title>
        <authorList>
            <person name="Nishio Y."/>
            <person name="Nakamura Y."/>
            <person name="Kawarabayasi Y."/>
            <person name="Usuda Y."/>
            <person name="Kimura E."/>
            <person name="Sugimoto S."/>
            <person name="Matsui K."/>
            <person name="Yamagishi A."/>
            <person name="Kikuchi H."/>
            <person name="Ikeo K."/>
            <person name="Gojobori T."/>
        </authorList>
    </citation>
    <scope>NUCLEOTIDE SEQUENCE [LARGE SCALE GENOMIC DNA]</scope>
    <source>
        <strain evidence="4">DSM 44549 / YS-314 / AJ 12310 / JCM 11189 / NBRC 100395</strain>
    </source>
</reference>
<dbReference type="EMBL" id="BA000035">
    <property type="protein sequence ID" value="BAC18833.1"/>
    <property type="molecule type" value="Genomic_DNA"/>
</dbReference>
<dbReference type="HOGENOM" id="CLU_193596_0_0_11"/>
<feature type="transmembrane region" description="Helical" evidence="2">
    <location>
        <begin position="50"/>
        <end position="66"/>
    </location>
</feature>
<evidence type="ECO:0000256" key="2">
    <source>
        <dbReference type="SAM" id="Phobius"/>
    </source>
</evidence>
<dbReference type="STRING" id="196164.gene:10742451"/>
<evidence type="ECO:0000313" key="3">
    <source>
        <dbReference type="EMBL" id="BAC18833.1"/>
    </source>
</evidence>
<organism evidence="3 4">
    <name type="scientific">Corynebacterium efficiens (strain DSM 44549 / YS-314 / AJ 12310 / JCM 11189 / NBRC 100395)</name>
    <dbReference type="NCBI Taxonomy" id="196164"/>
    <lineage>
        <taxon>Bacteria</taxon>
        <taxon>Bacillati</taxon>
        <taxon>Actinomycetota</taxon>
        <taxon>Actinomycetes</taxon>
        <taxon>Mycobacteriales</taxon>
        <taxon>Corynebacteriaceae</taxon>
        <taxon>Corynebacterium</taxon>
    </lineage>
</organism>
<protein>
    <submittedName>
        <fullName evidence="3">Uncharacterized protein</fullName>
    </submittedName>
</protein>
<dbReference type="KEGG" id="cef:CE2023"/>
<feature type="transmembrane region" description="Helical" evidence="2">
    <location>
        <begin position="26"/>
        <end position="44"/>
    </location>
</feature>
<dbReference type="Proteomes" id="UP000001409">
    <property type="component" value="Chromosome"/>
</dbReference>